<feature type="domain" description="Peptidase S33 tripeptidyl aminopeptidase-like C-terminal" evidence="4">
    <location>
        <begin position="391"/>
        <end position="481"/>
    </location>
</feature>
<keyword evidence="6" id="KW-1185">Reference proteome</keyword>
<feature type="chain" id="PRO_5020841898" evidence="3">
    <location>
        <begin position="24"/>
        <end position="488"/>
    </location>
</feature>
<dbReference type="InterPro" id="IPR051601">
    <property type="entry name" value="Serine_prot/Carboxylest_S33"/>
</dbReference>
<dbReference type="PANTHER" id="PTHR43248:SF25">
    <property type="entry name" value="AB HYDROLASE-1 DOMAIN-CONTAINING PROTEIN-RELATED"/>
    <property type="match status" value="1"/>
</dbReference>
<evidence type="ECO:0000313" key="5">
    <source>
        <dbReference type="EMBL" id="TCO60740.1"/>
    </source>
</evidence>
<dbReference type="AlphaFoldDB" id="A0A4V2S7N5"/>
<evidence type="ECO:0000259" key="4">
    <source>
        <dbReference type="Pfam" id="PF08386"/>
    </source>
</evidence>
<comment type="similarity">
    <text evidence="1">Belongs to the peptidase S33 family.</text>
</comment>
<evidence type="ECO:0000313" key="6">
    <source>
        <dbReference type="Proteomes" id="UP000295680"/>
    </source>
</evidence>
<organism evidence="5 6">
    <name type="scientific">Actinocrispum wychmicini</name>
    <dbReference type="NCBI Taxonomy" id="1213861"/>
    <lineage>
        <taxon>Bacteria</taxon>
        <taxon>Bacillati</taxon>
        <taxon>Actinomycetota</taxon>
        <taxon>Actinomycetes</taxon>
        <taxon>Pseudonocardiales</taxon>
        <taxon>Pseudonocardiaceae</taxon>
        <taxon>Actinocrispum</taxon>
    </lineage>
</organism>
<evidence type="ECO:0000256" key="2">
    <source>
        <dbReference type="ARBA" id="ARBA00022801"/>
    </source>
</evidence>
<gene>
    <name evidence="5" type="ORF">EV192_103315</name>
</gene>
<dbReference type="EMBL" id="SLWS01000003">
    <property type="protein sequence ID" value="TCO60740.1"/>
    <property type="molecule type" value="Genomic_DNA"/>
</dbReference>
<proteinExistence type="inferred from homology"/>
<feature type="signal peptide" evidence="3">
    <location>
        <begin position="1"/>
        <end position="23"/>
    </location>
</feature>
<dbReference type="InterPro" id="IPR029058">
    <property type="entry name" value="AB_hydrolase_fold"/>
</dbReference>
<reference evidence="5 6" key="1">
    <citation type="submission" date="2019-03" db="EMBL/GenBank/DDBJ databases">
        <title>Genomic Encyclopedia of Type Strains, Phase IV (KMG-IV): sequencing the most valuable type-strain genomes for metagenomic binning, comparative biology and taxonomic classification.</title>
        <authorList>
            <person name="Goeker M."/>
        </authorList>
    </citation>
    <scope>NUCLEOTIDE SEQUENCE [LARGE SCALE GENOMIC DNA]</scope>
    <source>
        <strain evidence="5 6">DSM 45934</strain>
    </source>
</reference>
<accession>A0A4V2S7N5</accession>
<name>A0A4V2S7N5_9PSEU</name>
<dbReference type="GO" id="GO:0016787">
    <property type="term" value="F:hydrolase activity"/>
    <property type="evidence" value="ECO:0007669"/>
    <property type="project" value="UniProtKB-KW"/>
</dbReference>
<protein>
    <submittedName>
        <fullName evidence="5">Alpha/beta hydrolase family protein</fullName>
    </submittedName>
</protein>
<dbReference type="SUPFAM" id="SSF53474">
    <property type="entry name" value="alpha/beta-Hydrolases"/>
    <property type="match status" value="1"/>
</dbReference>
<evidence type="ECO:0000256" key="1">
    <source>
        <dbReference type="ARBA" id="ARBA00010088"/>
    </source>
</evidence>
<sequence length="488" mass="52419">MNALRFLVVGLIAGAVTAGPAGAEPAAGIGWTPCPDVSEVDCGTVPVPVDWSRPDGPRIGIAVARRRATDPTARLGTLVFGPGGPGGSGVAAVKRGTLLSPETHRRFDVLSLDPRGVGASNPVRCPWTGDPVPAEPRTQADFARRVAANRAYTDACRRLTGPVYDFLDTASGVQDLEAIRAAVGEGKLNYYGHSYGTLLGQQYAERYPDRIRTMALDGNWDHSLPTTWRFLRTEATAAQESFEQFVAWCARTTGCALHGQNVRRLVADLRDKADRGQLYAHRQPPAAPTQVTEQNLLFFTNYTSYGPQWDLLARLLVALRDGTTIPIPDFRPPAGPGPDDPPGTWRDPVGAIACQDLSLLVSGAAELAVYRLASSWAAPDIRRSPVAWDVTLRCVGLSDRVRNPQHRLVVRGAPPILMVNSRYDPSTPLEWAGAAARQSGAVLLTYDGWGHGVYWKGSACVVEAADRYLVTGRTPAPGTHCPAVEPAP</sequence>
<dbReference type="Gene3D" id="3.40.50.1820">
    <property type="entry name" value="alpha/beta hydrolase"/>
    <property type="match status" value="1"/>
</dbReference>
<keyword evidence="2 5" id="KW-0378">Hydrolase</keyword>
<keyword evidence="3" id="KW-0732">Signal</keyword>
<dbReference type="Proteomes" id="UP000295680">
    <property type="component" value="Unassembled WGS sequence"/>
</dbReference>
<evidence type="ECO:0000256" key="3">
    <source>
        <dbReference type="SAM" id="SignalP"/>
    </source>
</evidence>
<dbReference type="PANTHER" id="PTHR43248">
    <property type="entry name" value="2-SUCCINYL-6-HYDROXY-2,4-CYCLOHEXADIENE-1-CARBOXYLATE SYNTHASE"/>
    <property type="match status" value="1"/>
</dbReference>
<dbReference type="InterPro" id="IPR013595">
    <property type="entry name" value="Pept_S33_TAP-like_C"/>
</dbReference>
<dbReference type="OrthoDB" id="4006962at2"/>
<comment type="caution">
    <text evidence="5">The sequence shown here is derived from an EMBL/GenBank/DDBJ whole genome shotgun (WGS) entry which is preliminary data.</text>
</comment>
<dbReference type="Pfam" id="PF08386">
    <property type="entry name" value="Abhydrolase_4"/>
    <property type="match status" value="1"/>
</dbReference>